<feature type="compositionally biased region" description="Polar residues" evidence="1">
    <location>
        <begin position="396"/>
        <end position="413"/>
    </location>
</feature>
<gene>
    <name evidence="2" type="ORF">HNAJ_LOCUS13072</name>
</gene>
<dbReference type="AlphaFoldDB" id="A0A0R3TYZ9"/>
<dbReference type="EMBL" id="UZAE01014949">
    <property type="protein sequence ID" value="VDO14866.1"/>
    <property type="molecule type" value="Genomic_DNA"/>
</dbReference>
<feature type="compositionally biased region" description="Low complexity" evidence="1">
    <location>
        <begin position="537"/>
        <end position="548"/>
    </location>
</feature>
<proteinExistence type="predicted"/>
<protein>
    <submittedName>
        <fullName evidence="4">BHLH domain-containing protein</fullName>
    </submittedName>
</protein>
<feature type="region of interest" description="Disordered" evidence="1">
    <location>
        <begin position="286"/>
        <end position="422"/>
    </location>
</feature>
<evidence type="ECO:0000313" key="3">
    <source>
        <dbReference type="Proteomes" id="UP000278807"/>
    </source>
</evidence>
<dbReference type="WBParaSite" id="HNAJ_0001309801-mRNA-1">
    <property type="protein sequence ID" value="HNAJ_0001309801-mRNA-1"/>
    <property type="gene ID" value="HNAJ_0001309801"/>
</dbReference>
<feature type="compositionally biased region" description="Basic residues" evidence="1">
    <location>
        <begin position="299"/>
        <end position="319"/>
    </location>
</feature>
<feature type="compositionally biased region" description="Acidic residues" evidence="1">
    <location>
        <begin position="22"/>
        <end position="40"/>
    </location>
</feature>
<sequence length="595" mass="65315">MKLLGSTSSCHCKTTATQTALESEEEDNELDCVEMEDMADMAEATDTPISSKSGKSSRRKIRHQHSNQTSSARIDSIFDGGTDSSATAAQIVGIDQWSSSGTESATGVIIRSGVTAEWSNEQEEKSAPEPPTEHIHNCPRRSEKSENMGQPPSILPTDTLPARMSQTRSNTQSFGLSYGFSRSIPAGVHLAGLGDPSENNIFPKTPEIPFLPSWARDRSEVPMPAEHFNYSGMTSFGLVPRQPIHSSHILPPHTCNVPAGFYGEGVAPCLYMHPLRLEDMKMCQRPHRDRPNVAETPHQHHHHHHTGGHHHHHHHRGRHSKGDNGDHEQMGPPQGPPGGTSDVCCHNQPRYPYTPYLEGSPTHKRSHRKRDGGASKDAPPYGPSKRSRQRHKEATDVSSGSISAAQGTSTQLSEQERNRKRRLARQRRLEIDNLIKAIYDRVFEMSGEESPKTDTCDMIEDSLKVMDSVYKNVMEDPDLRAKVLPPGFLTSKVTETNTRVENAAVSPMRDEKVEVEGKVVGEGEEVENVPSGLNEVPLSPLSHIPSSIKTNSTPVEGSGKRMDSTDSGLEQALPSLPANDPNQSTSLPHQPSSSK</sequence>
<dbReference type="Proteomes" id="UP000278807">
    <property type="component" value="Unassembled WGS sequence"/>
</dbReference>
<evidence type="ECO:0000313" key="2">
    <source>
        <dbReference type="EMBL" id="VDO14866.1"/>
    </source>
</evidence>
<feature type="compositionally biased region" description="Basic residues" evidence="1">
    <location>
        <begin position="55"/>
        <end position="65"/>
    </location>
</feature>
<reference evidence="2 3" key="2">
    <citation type="submission" date="2018-11" db="EMBL/GenBank/DDBJ databases">
        <authorList>
            <consortium name="Pathogen Informatics"/>
        </authorList>
    </citation>
    <scope>NUCLEOTIDE SEQUENCE [LARGE SCALE GENOMIC DNA]</scope>
</reference>
<accession>A0A0R3TYZ9</accession>
<evidence type="ECO:0000256" key="1">
    <source>
        <dbReference type="SAM" id="MobiDB-lite"/>
    </source>
</evidence>
<feature type="region of interest" description="Disordered" evidence="1">
    <location>
        <begin position="518"/>
        <end position="595"/>
    </location>
</feature>
<feature type="region of interest" description="Disordered" evidence="1">
    <location>
        <begin position="115"/>
        <end position="168"/>
    </location>
</feature>
<dbReference type="OrthoDB" id="6589456at2759"/>
<feature type="compositionally biased region" description="Basic and acidic residues" evidence="1">
    <location>
        <begin position="122"/>
        <end position="146"/>
    </location>
</feature>
<reference evidence="4" key="1">
    <citation type="submission" date="2017-02" db="UniProtKB">
        <authorList>
            <consortium name="WormBaseParasite"/>
        </authorList>
    </citation>
    <scope>IDENTIFICATION</scope>
</reference>
<name>A0A0R3TYZ9_RODNA</name>
<keyword evidence="3" id="KW-1185">Reference proteome</keyword>
<dbReference type="STRING" id="102285.A0A0R3TYZ9"/>
<organism evidence="4">
    <name type="scientific">Rodentolepis nana</name>
    <name type="common">Dwarf tapeworm</name>
    <name type="synonym">Hymenolepis nana</name>
    <dbReference type="NCBI Taxonomy" id="102285"/>
    <lineage>
        <taxon>Eukaryota</taxon>
        <taxon>Metazoa</taxon>
        <taxon>Spiralia</taxon>
        <taxon>Lophotrochozoa</taxon>
        <taxon>Platyhelminthes</taxon>
        <taxon>Cestoda</taxon>
        <taxon>Eucestoda</taxon>
        <taxon>Cyclophyllidea</taxon>
        <taxon>Hymenolepididae</taxon>
        <taxon>Rodentolepis</taxon>
    </lineage>
</organism>
<feature type="compositionally biased region" description="Polar residues" evidence="1">
    <location>
        <begin position="580"/>
        <end position="595"/>
    </location>
</feature>
<feature type="compositionally biased region" description="Basic and acidic residues" evidence="1">
    <location>
        <begin position="320"/>
        <end position="329"/>
    </location>
</feature>
<evidence type="ECO:0000313" key="4">
    <source>
        <dbReference type="WBParaSite" id="HNAJ_0001309801-mRNA-1"/>
    </source>
</evidence>
<feature type="region of interest" description="Disordered" evidence="1">
    <location>
        <begin position="21"/>
        <end position="78"/>
    </location>
</feature>